<feature type="domain" description="CobB/CobQ-like glutamine amidotransferase" evidence="9">
    <location>
        <begin position="271"/>
        <end position="484"/>
    </location>
</feature>
<dbReference type="InterPro" id="IPR004484">
    <property type="entry name" value="CbiA/CobB_synth"/>
</dbReference>
<dbReference type="Pfam" id="PF24681">
    <property type="entry name" value="Kelch_KLHDC2_KLHL20_DRC7"/>
    <property type="match status" value="2"/>
</dbReference>
<evidence type="ECO:0000256" key="3">
    <source>
        <dbReference type="ARBA" id="ARBA00022741"/>
    </source>
</evidence>
<dbReference type="SUPFAM" id="SSF52540">
    <property type="entry name" value="P-loop containing nucleoside triphosphate hydrolases"/>
    <property type="match status" value="1"/>
</dbReference>
<keyword evidence="3" id="KW-0547">Nucleotide-binding</keyword>
<dbReference type="VEuPathDB" id="FungiDB:H257_00473"/>
<dbReference type="Pfam" id="PF07685">
    <property type="entry name" value="GATase_3"/>
    <property type="match status" value="1"/>
</dbReference>
<gene>
    <name evidence="10" type="ORF">H257_00473</name>
</gene>
<evidence type="ECO:0000259" key="8">
    <source>
        <dbReference type="Pfam" id="PF01656"/>
    </source>
</evidence>
<proteinExistence type="inferred from homology"/>
<evidence type="ECO:0000259" key="9">
    <source>
        <dbReference type="Pfam" id="PF07685"/>
    </source>
</evidence>
<accession>W4HC06</accession>
<reference evidence="10" key="1">
    <citation type="submission" date="2013-12" db="EMBL/GenBank/DDBJ databases">
        <title>The Genome Sequence of Aphanomyces astaci APO3.</title>
        <authorList>
            <consortium name="The Broad Institute Genomics Platform"/>
            <person name="Russ C."/>
            <person name="Tyler B."/>
            <person name="van West P."/>
            <person name="Dieguez-Uribeondo J."/>
            <person name="Young S.K."/>
            <person name="Zeng Q."/>
            <person name="Gargeya S."/>
            <person name="Fitzgerald M."/>
            <person name="Abouelleil A."/>
            <person name="Alvarado L."/>
            <person name="Chapman S.B."/>
            <person name="Gainer-Dewar J."/>
            <person name="Goldberg J."/>
            <person name="Griggs A."/>
            <person name="Gujja S."/>
            <person name="Hansen M."/>
            <person name="Howarth C."/>
            <person name="Imamovic A."/>
            <person name="Ireland A."/>
            <person name="Larimer J."/>
            <person name="McCowan C."/>
            <person name="Murphy C."/>
            <person name="Pearson M."/>
            <person name="Poon T.W."/>
            <person name="Priest M."/>
            <person name="Roberts A."/>
            <person name="Saif S."/>
            <person name="Shea T."/>
            <person name="Sykes S."/>
            <person name="Wortman J."/>
            <person name="Nusbaum C."/>
            <person name="Birren B."/>
        </authorList>
    </citation>
    <scope>NUCLEOTIDE SEQUENCE [LARGE SCALE GENOMIC DNA]</scope>
    <source>
        <strain evidence="10">APO3</strain>
    </source>
</reference>
<dbReference type="Gene3D" id="3.40.50.300">
    <property type="entry name" value="P-loop containing nucleotide triphosphate hydrolases"/>
    <property type="match status" value="1"/>
</dbReference>
<dbReference type="InterPro" id="IPR029062">
    <property type="entry name" value="Class_I_gatase-like"/>
</dbReference>
<evidence type="ECO:0000256" key="4">
    <source>
        <dbReference type="ARBA" id="ARBA00022840"/>
    </source>
</evidence>
<dbReference type="PANTHER" id="PTHR43873:SF1">
    <property type="entry name" value="COBYRINATE A,C-DIAMIDE SYNTHASE"/>
    <property type="match status" value="1"/>
</dbReference>
<feature type="compositionally biased region" description="Pro residues" evidence="7">
    <location>
        <begin position="1262"/>
        <end position="1288"/>
    </location>
</feature>
<evidence type="ECO:0000313" key="10">
    <source>
        <dbReference type="EMBL" id="ETV89096.1"/>
    </source>
</evidence>
<dbReference type="Gene3D" id="2.120.10.80">
    <property type="entry name" value="Kelch-type beta propeller"/>
    <property type="match status" value="2"/>
</dbReference>
<keyword evidence="4" id="KW-0067">ATP-binding</keyword>
<dbReference type="InterPro" id="IPR011698">
    <property type="entry name" value="GATase_3"/>
</dbReference>
<evidence type="ECO:0000256" key="7">
    <source>
        <dbReference type="SAM" id="MobiDB-lite"/>
    </source>
</evidence>
<dbReference type="SUPFAM" id="SSF117281">
    <property type="entry name" value="Kelch motif"/>
    <property type="match status" value="1"/>
</dbReference>
<keyword evidence="5" id="KW-0460">Magnesium</keyword>
<dbReference type="InterPro" id="IPR002586">
    <property type="entry name" value="CobQ/CobB/MinD/ParA_Nub-bd_dom"/>
</dbReference>
<dbReference type="EMBL" id="KI913114">
    <property type="protein sequence ID" value="ETV89096.1"/>
    <property type="molecule type" value="Genomic_DNA"/>
</dbReference>
<dbReference type="CDD" id="cd03130">
    <property type="entry name" value="GATase1_CobB"/>
    <property type="match status" value="1"/>
</dbReference>
<evidence type="ECO:0000256" key="1">
    <source>
        <dbReference type="ARBA" id="ARBA00001946"/>
    </source>
</evidence>
<dbReference type="GO" id="GO:0042242">
    <property type="term" value="F:cobyrinic acid a,c-diamide synthase activity"/>
    <property type="evidence" value="ECO:0007669"/>
    <property type="project" value="InterPro"/>
</dbReference>
<dbReference type="GO" id="GO:0005524">
    <property type="term" value="F:ATP binding"/>
    <property type="evidence" value="ECO:0007669"/>
    <property type="project" value="UniProtKB-KW"/>
</dbReference>
<feature type="compositionally biased region" description="Low complexity" evidence="7">
    <location>
        <begin position="1289"/>
        <end position="1299"/>
    </location>
</feature>
<name>W4HC06_APHAT</name>
<dbReference type="PROSITE" id="PS51274">
    <property type="entry name" value="GATASE_COBBQ"/>
    <property type="match status" value="1"/>
</dbReference>
<protein>
    <submittedName>
        <fullName evidence="10">Cobyrinic acid a,c-diamide synthase</fullName>
    </submittedName>
</protein>
<feature type="domain" description="CobQ/CobB/MinD/ParA nucleotide binding" evidence="8">
    <location>
        <begin position="10"/>
        <end position="200"/>
    </location>
</feature>
<dbReference type="STRING" id="112090.W4HC06"/>
<dbReference type="NCBIfam" id="NF002204">
    <property type="entry name" value="PRK01077.1"/>
    <property type="match status" value="1"/>
</dbReference>
<keyword evidence="6" id="KW-0315">Glutamine amidotransferase</keyword>
<dbReference type="InterPro" id="IPR015915">
    <property type="entry name" value="Kelch-typ_b-propeller"/>
</dbReference>
<sequence>MAGQLPHVLVISGVSSGVGKTSIAIGIMASLTHRGMRVQPFKVGPDFLDPMHHTLACGGIPSVNLDGAMMGRDGVLESFSRNCRASEADIAIVEGCMGLFDGRDGHSDCGSTAEIAKWLHAPVVLVVDAWCLGRTAAAIVHGYASFDPDIRLAGVILNKIGGESHAQWLRDAISSSVLLKGVLVLGCLPKSVAVVMPERHLGLHLPSSETHTTIQHHIRLLIDAHVDLDTLVSRMEDADSAVRAPTSALSLPVLPDTLNRDLSRLPPVRFGVAKDDAFCFYYHDNLRHLEAAGATIIFFSPLHDTTLPSGLHGIYLGGGYPELHGTILEANKSMRASVHAFASDGGLVYAECGGLMYLANTLHDGHGGSFAMAGLLPFDVTMTPRMVMGYINASPSPALASLLRLPINLVLKCQQFHFSEATNDVGKPVEQLGPTGVGIGWTGVAHPAFHTTIVRSSSHTPQSSPEGIVQASTIATYCHVHFGATPEMAPALVAAARRHMRYVSLEATATETLGAIWTTKDDEDGYTTNPSVLRGISEFCTSPAWLVRSLPKLTLSLITATTSQEIERQVQELHATGLRDLHSIDTVSLQMSKPDVVFTQEACDRCAVTDSALLRALDAVGLADVTSTVLCRPLTVNDMLSQVLRLAAVVGESRRGCILHAALTRRLQVIRDLIDAENPTKPRVLGLESAFPLVVSGQWLPDMRLRAGGVEALNESYPGCPPRRLQWDEIVAASPEVLVVACCGKSATGSAKEVEEHLAILPGFWDLPAMQTSPPRLYVVDHDLSSRPGPQLVEGIEILAALLHPTIEFPRQSLHKAVLQFVGPQRCLNLAEYFVPVNIKVGTKIDATQLETLEPSPIATSPRTLSPIQSLPAPTIATSQAPPSGAFPLAVSAHVLLSWNHKLLLLSGDTSPLDDATNLWEADVSLANDGAPSSLLVWRPVPCTAVYGEAVPTRRSNHAAVVWGDILVAFGGWDACGLHPLADMELLDLTTRCWTHGSTVGRPPSPRGNPSMVLASNRVLLVFGGWNGRDRFNDVVQLDLTSWSWSTLSAHDELHPASPSPRTDHTAIWWPSHSKNEHDRSGDDIMVVFGGSDKHQGPLNDVWAYDPSRAGTVDAWEQWICTGEVPPPRTSHAAILADSHVMLVTGGQSHLARSEACPSVMDSVYALDLTTRVWHRVSHVLPHPVCRHSMAMVRPTSNTLPSRVLSTSGVVVAVVGGYDGETSTPLVHFIPQPSLDMLDTLIVPADEVNEVGAEKPTSSSTPRPPSSQPPSSQPPSSQPPSSQPPSSQPPSSQSTPPSSNVVQHTWAPTTPLTWSDIVADVTLAEDVQEIEDMDDEDGTDDLASERYRLLHRVACARGYRQYVDPGSGYTVFTALYLKDRACCGYKCRHCPWGHKNVKKGVKNPNPNLEW</sequence>
<dbReference type="HAMAP" id="MF_00027">
    <property type="entry name" value="CobB_CbiA"/>
    <property type="match status" value="1"/>
</dbReference>
<dbReference type="Pfam" id="PF01656">
    <property type="entry name" value="CbiA"/>
    <property type="match status" value="1"/>
</dbReference>
<dbReference type="OrthoDB" id="549173at2759"/>
<evidence type="ECO:0000256" key="2">
    <source>
        <dbReference type="ARBA" id="ARBA00022598"/>
    </source>
</evidence>
<evidence type="ECO:0000256" key="6">
    <source>
        <dbReference type="ARBA" id="ARBA00022962"/>
    </source>
</evidence>
<comment type="cofactor">
    <cofactor evidence="1">
        <name>Mg(2+)</name>
        <dbReference type="ChEBI" id="CHEBI:18420"/>
    </cofactor>
</comment>
<dbReference type="PANTHER" id="PTHR43873">
    <property type="entry name" value="COBYRINATE A,C-DIAMIDE SYNTHASE"/>
    <property type="match status" value="1"/>
</dbReference>
<dbReference type="Pfam" id="PF17653">
    <property type="entry name" value="DUF5522"/>
    <property type="match status" value="1"/>
</dbReference>
<feature type="region of interest" description="Disordered" evidence="7">
    <location>
        <begin position="1252"/>
        <end position="1304"/>
    </location>
</feature>
<dbReference type="Gene3D" id="3.40.50.1980">
    <property type="entry name" value="Nitrogenase molybdenum iron protein domain"/>
    <property type="match status" value="2"/>
</dbReference>
<evidence type="ECO:0000256" key="5">
    <source>
        <dbReference type="ARBA" id="ARBA00022842"/>
    </source>
</evidence>
<dbReference type="GeneID" id="20802469"/>
<dbReference type="NCBIfam" id="TIGR00379">
    <property type="entry name" value="cobB"/>
    <property type="match status" value="1"/>
</dbReference>
<organism evidence="10">
    <name type="scientific">Aphanomyces astaci</name>
    <name type="common">Crayfish plague agent</name>
    <dbReference type="NCBI Taxonomy" id="112090"/>
    <lineage>
        <taxon>Eukaryota</taxon>
        <taxon>Sar</taxon>
        <taxon>Stramenopiles</taxon>
        <taxon>Oomycota</taxon>
        <taxon>Saprolegniomycetes</taxon>
        <taxon>Saprolegniales</taxon>
        <taxon>Verrucalvaceae</taxon>
        <taxon>Aphanomyces</taxon>
    </lineage>
</organism>
<dbReference type="SUPFAM" id="SSF53807">
    <property type="entry name" value="Helical backbone' metal receptor"/>
    <property type="match status" value="1"/>
</dbReference>
<dbReference type="SUPFAM" id="SSF52317">
    <property type="entry name" value="Class I glutamine amidotransferase-like"/>
    <property type="match status" value="1"/>
</dbReference>
<dbReference type="InterPro" id="IPR027417">
    <property type="entry name" value="P-loop_NTPase"/>
</dbReference>
<dbReference type="RefSeq" id="XP_009821496.1">
    <property type="nucleotide sequence ID" value="XM_009823194.1"/>
</dbReference>
<dbReference type="InterPro" id="IPR040807">
    <property type="entry name" value="DUF5522"/>
</dbReference>
<keyword evidence="2" id="KW-0436">Ligase</keyword>
<dbReference type="CDD" id="cd05388">
    <property type="entry name" value="CobB_N"/>
    <property type="match status" value="1"/>
</dbReference>